<feature type="non-terminal residue" evidence="1">
    <location>
        <position position="1"/>
    </location>
</feature>
<protein>
    <submittedName>
        <fullName evidence="1">Uncharacterized protein</fullName>
    </submittedName>
</protein>
<sequence>AVLGLAHEDLRPAGPGWAVGASSLRRAAEAPEGLGCRGLLEKGTWGPIAPLGEKRSMGSVEAWGAMALLGRAGPGLPAARPGLRCLPQAGESP</sequence>
<organism evidence="1 2">
    <name type="scientific">Pleurodeles waltl</name>
    <name type="common">Iberian ribbed newt</name>
    <dbReference type="NCBI Taxonomy" id="8319"/>
    <lineage>
        <taxon>Eukaryota</taxon>
        <taxon>Metazoa</taxon>
        <taxon>Chordata</taxon>
        <taxon>Craniata</taxon>
        <taxon>Vertebrata</taxon>
        <taxon>Euteleostomi</taxon>
        <taxon>Amphibia</taxon>
        <taxon>Batrachia</taxon>
        <taxon>Caudata</taxon>
        <taxon>Salamandroidea</taxon>
        <taxon>Salamandridae</taxon>
        <taxon>Pleurodelinae</taxon>
        <taxon>Pleurodeles</taxon>
    </lineage>
</organism>
<reference evidence="1" key="1">
    <citation type="journal article" date="2022" name="bioRxiv">
        <title>Sequencing and chromosome-scale assembly of the giantPleurodeles waltlgenome.</title>
        <authorList>
            <person name="Brown T."/>
            <person name="Elewa A."/>
            <person name="Iarovenko S."/>
            <person name="Subramanian E."/>
            <person name="Araus A.J."/>
            <person name="Petzold A."/>
            <person name="Susuki M."/>
            <person name="Suzuki K.-i.T."/>
            <person name="Hayashi T."/>
            <person name="Toyoda A."/>
            <person name="Oliveira C."/>
            <person name="Osipova E."/>
            <person name="Leigh N.D."/>
            <person name="Simon A."/>
            <person name="Yun M.H."/>
        </authorList>
    </citation>
    <scope>NUCLEOTIDE SEQUENCE</scope>
    <source>
        <strain evidence="1">20211129_DDA</strain>
        <tissue evidence="1">Liver</tissue>
    </source>
</reference>
<accession>A0AAV7P7B3</accession>
<evidence type="ECO:0000313" key="2">
    <source>
        <dbReference type="Proteomes" id="UP001066276"/>
    </source>
</evidence>
<feature type="non-terminal residue" evidence="1">
    <location>
        <position position="93"/>
    </location>
</feature>
<keyword evidence="2" id="KW-1185">Reference proteome</keyword>
<proteinExistence type="predicted"/>
<gene>
    <name evidence="1" type="ORF">NDU88_002667</name>
</gene>
<dbReference type="AlphaFoldDB" id="A0AAV7P7B3"/>
<dbReference type="EMBL" id="JANPWB010000011">
    <property type="protein sequence ID" value="KAJ1124206.1"/>
    <property type="molecule type" value="Genomic_DNA"/>
</dbReference>
<evidence type="ECO:0000313" key="1">
    <source>
        <dbReference type="EMBL" id="KAJ1124206.1"/>
    </source>
</evidence>
<comment type="caution">
    <text evidence="1">The sequence shown here is derived from an EMBL/GenBank/DDBJ whole genome shotgun (WGS) entry which is preliminary data.</text>
</comment>
<name>A0AAV7P7B3_PLEWA</name>
<dbReference type="Proteomes" id="UP001066276">
    <property type="component" value="Chromosome 7"/>
</dbReference>